<reference evidence="1 2" key="1">
    <citation type="journal article" date="2012" name="Proc. Natl. Acad. Sci. U.S.A.">
        <title>Genome and physiology of a model Epsilonproteobacterium responsible for sulfide detoxification in marine oxygen depletion zones.</title>
        <authorList>
            <person name="Grote J."/>
            <person name="Schott T."/>
            <person name="Bruckner C.G."/>
            <person name="Glockner F.O."/>
            <person name="Jost G."/>
            <person name="Teeling H."/>
            <person name="Labrenz M."/>
            <person name="Jurgens K."/>
        </authorList>
    </citation>
    <scope>NUCLEOTIDE SEQUENCE [LARGE SCALE GENOMIC DNA]</scope>
    <source>
        <strain evidence="1 2">GD1</strain>
    </source>
</reference>
<accession>B6BJX6</accession>
<accession>H1FUN4</accession>
<dbReference type="Gene3D" id="3.40.50.1820">
    <property type="entry name" value="alpha/beta hydrolase"/>
    <property type="match status" value="1"/>
</dbReference>
<dbReference type="STRING" id="929558.SMGD1_2856"/>
<dbReference type="EMBL" id="AFRZ01000001">
    <property type="protein sequence ID" value="EHP31378.1"/>
    <property type="molecule type" value="Genomic_DNA"/>
</dbReference>
<keyword evidence="2" id="KW-1185">Reference proteome</keyword>
<proteinExistence type="predicted"/>
<dbReference type="Proteomes" id="UP000006431">
    <property type="component" value="Unassembled WGS sequence"/>
</dbReference>
<dbReference type="PANTHER" id="PTHR12277">
    <property type="entry name" value="ALPHA/BETA HYDROLASE DOMAIN-CONTAINING PROTEIN"/>
    <property type="match status" value="1"/>
</dbReference>
<protein>
    <recommendedName>
        <fullName evidence="3">Serine aminopeptidase S33 domain-containing protein</fullName>
    </recommendedName>
</protein>
<dbReference type="AlphaFoldDB" id="B6BJX6"/>
<dbReference type="RefSeq" id="WP_008337536.1">
    <property type="nucleotide sequence ID" value="NZ_AFRZ01000001.1"/>
</dbReference>
<dbReference type="SUPFAM" id="SSF53474">
    <property type="entry name" value="alpha/beta-Hydrolases"/>
    <property type="match status" value="1"/>
</dbReference>
<name>B6BJX6_SULGG</name>
<sequence length="253" mass="28684">MIYIAFLFFTFLILAFAIYHWQHFIVFSPTHFREEEIGSCCEILSITTEDGVELEGVAYEPSKAKSTIIFFGGREHDSVGLINRLSSKFKDSRIVTFNYRSYGRSEGTISEQNMLGDALKIAQIVQKNYGDFYILGFSMGASVAAFVASKHKPLGVFLTGAFDSTTSLAKARYGVVVSWILRYKFDNIKFVKSIEAPVYMFSSKSDEVVYIKNARILKNSIKNLALYREFDSLSHKELLWCNEVIDEINGVIS</sequence>
<dbReference type="eggNOG" id="COG1073">
    <property type="taxonomic scope" value="Bacteria"/>
</dbReference>
<comment type="caution">
    <text evidence="1">The sequence shown here is derived from an EMBL/GenBank/DDBJ whole genome shotgun (WGS) entry which is preliminary data.</text>
</comment>
<evidence type="ECO:0000313" key="2">
    <source>
        <dbReference type="Proteomes" id="UP000006431"/>
    </source>
</evidence>
<gene>
    <name evidence="1" type="ORF">SMGD1_2856</name>
</gene>
<evidence type="ECO:0000313" key="1">
    <source>
        <dbReference type="EMBL" id="EHP31378.1"/>
    </source>
</evidence>
<dbReference type="HOGENOM" id="CLU_1098054_0_0_7"/>
<dbReference type="PANTHER" id="PTHR12277:SF81">
    <property type="entry name" value="PROTEIN ABHD13"/>
    <property type="match status" value="1"/>
</dbReference>
<evidence type="ECO:0008006" key="3">
    <source>
        <dbReference type="Google" id="ProtNLM"/>
    </source>
</evidence>
<dbReference type="OrthoDB" id="9777090at2"/>
<dbReference type="InterPro" id="IPR029058">
    <property type="entry name" value="AB_hydrolase_fold"/>
</dbReference>
<organism evidence="1 2">
    <name type="scientific">Sulfurimonas gotlandica (strain DSM 19862 / JCM 16533 / GD1)</name>
    <dbReference type="NCBI Taxonomy" id="929558"/>
    <lineage>
        <taxon>Bacteria</taxon>
        <taxon>Pseudomonadati</taxon>
        <taxon>Campylobacterota</taxon>
        <taxon>Epsilonproteobacteria</taxon>
        <taxon>Campylobacterales</taxon>
        <taxon>Sulfurimonadaceae</taxon>
        <taxon>Sulfurimonas</taxon>
    </lineage>
</organism>
<dbReference type="PATRIC" id="fig|929558.5.peg.2846"/>